<sequence length="78" mass="9124">MEKVNVQNKFDVTPIMVQPKQLTILFNLSRTVVGKFINEMLLDENFRDAVTRISHNLTLVNVELFMEHLKSKDMANFK</sequence>
<name>A0A2S7ZS09_9FIRM</name>
<reference evidence="1 2" key="1">
    <citation type="submission" date="2018-01" db="EMBL/GenBank/DDBJ databases">
        <title>Draft genome sequences of clinical isolates and type strains of oral Veillonella including Veillonella infantum sp., nov.</title>
        <authorList>
            <person name="Mashima I."/>
            <person name="Liao Y.-C."/>
            <person name="Sabharwal A."/>
            <person name="Haase E.M."/>
            <person name="Nakazawa F."/>
            <person name="Scannapieco F.A."/>
        </authorList>
    </citation>
    <scope>NUCLEOTIDE SEQUENCE [LARGE SCALE GENOMIC DNA]</scope>
    <source>
        <strain evidence="1 2">Y6</strain>
    </source>
</reference>
<protein>
    <submittedName>
        <fullName evidence="1">Uncharacterized protein</fullName>
    </submittedName>
</protein>
<dbReference type="AlphaFoldDB" id="A0A2S7ZS09"/>
<gene>
    <name evidence="1" type="ORF">VTHSUH11_00095</name>
</gene>
<dbReference type="EMBL" id="PPDF01000001">
    <property type="protein sequence ID" value="PQL26051.1"/>
    <property type="molecule type" value="Genomic_DNA"/>
</dbReference>
<accession>A0A2S7ZS09</accession>
<organism evidence="1 2">
    <name type="scientific">Veillonella tobetsuensis</name>
    <dbReference type="NCBI Taxonomy" id="1110546"/>
    <lineage>
        <taxon>Bacteria</taxon>
        <taxon>Bacillati</taxon>
        <taxon>Bacillota</taxon>
        <taxon>Negativicutes</taxon>
        <taxon>Veillonellales</taxon>
        <taxon>Veillonellaceae</taxon>
        <taxon>Veillonella</taxon>
    </lineage>
</organism>
<evidence type="ECO:0000313" key="1">
    <source>
        <dbReference type="EMBL" id="PQL26051.1"/>
    </source>
</evidence>
<dbReference type="RefSeq" id="WP_105092201.1">
    <property type="nucleotide sequence ID" value="NZ_PPDF01000001.1"/>
</dbReference>
<dbReference type="Proteomes" id="UP000238877">
    <property type="component" value="Unassembled WGS sequence"/>
</dbReference>
<proteinExistence type="predicted"/>
<evidence type="ECO:0000313" key="2">
    <source>
        <dbReference type="Proteomes" id="UP000238877"/>
    </source>
</evidence>
<comment type="caution">
    <text evidence="1">The sequence shown here is derived from an EMBL/GenBank/DDBJ whole genome shotgun (WGS) entry which is preliminary data.</text>
</comment>